<evidence type="ECO:0000256" key="9">
    <source>
        <dbReference type="ARBA" id="ARBA00023316"/>
    </source>
</evidence>
<keyword evidence="8 10" id="KW-0573">Peptidoglycan synthesis</keyword>
<keyword evidence="3 10" id="KW-0963">Cytoplasm</keyword>
<dbReference type="HAMAP" id="MF_00047">
    <property type="entry name" value="Dala_Dala_lig"/>
    <property type="match status" value="1"/>
</dbReference>
<evidence type="ECO:0000259" key="14">
    <source>
        <dbReference type="PROSITE" id="PS50975"/>
    </source>
</evidence>
<proteinExistence type="inferred from homology"/>
<comment type="cofactor">
    <cofactor evidence="12">
        <name>Mg(2+)</name>
        <dbReference type="ChEBI" id="CHEBI:18420"/>
    </cofactor>
    <cofactor evidence="12">
        <name>Mn(2+)</name>
        <dbReference type="ChEBI" id="CHEBI:29035"/>
    </cofactor>
    <text evidence="12">Binds 2 magnesium or manganese ions per subunit.</text>
</comment>
<accession>A0A2M7CIH9</accession>
<dbReference type="GO" id="GO:0046872">
    <property type="term" value="F:metal ion binding"/>
    <property type="evidence" value="ECO:0007669"/>
    <property type="project" value="UniProtKB-KW"/>
</dbReference>
<dbReference type="NCBIfam" id="TIGR01205">
    <property type="entry name" value="D_ala_D_alaTIGR"/>
    <property type="match status" value="1"/>
</dbReference>
<feature type="domain" description="ATP-grasp" evidence="14">
    <location>
        <begin position="104"/>
        <end position="299"/>
    </location>
</feature>
<keyword evidence="5 13" id="KW-0547">Nucleotide-binding</keyword>
<dbReference type="InterPro" id="IPR011761">
    <property type="entry name" value="ATP-grasp"/>
</dbReference>
<dbReference type="GO" id="GO:0071555">
    <property type="term" value="P:cell wall organization"/>
    <property type="evidence" value="ECO:0007669"/>
    <property type="project" value="UniProtKB-KW"/>
</dbReference>
<evidence type="ECO:0000256" key="5">
    <source>
        <dbReference type="ARBA" id="ARBA00022741"/>
    </source>
</evidence>
<gene>
    <name evidence="10" type="primary">ddl</name>
    <name evidence="15" type="ORF">COS38_01685</name>
</gene>
<comment type="catalytic activity">
    <reaction evidence="10">
        <text>2 D-alanine + ATP = D-alanyl-D-alanine + ADP + phosphate + H(+)</text>
        <dbReference type="Rhea" id="RHEA:11224"/>
        <dbReference type="ChEBI" id="CHEBI:15378"/>
        <dbReference type="ChEBI" id="CHEBI:30616"/>
        <dbReference type="ChEBI" id="CHEBI:43474"/>
        <dbReference type="ChEBI" id="CHEBI:57416"/>
        <dbReference type="ChEBI" id="CHEBI:57822"/>
        <dbReference type="ChEBI" id="CHEBI:456216"/>
        <dbReference type="EC" id="6.3.2.4"/>
    </reaction>
</comment>
<keyword evidence="12" id="KW-0464">Manganese</keyword>
<dbReference type="Gene3D" id="3.30.1490.20">
    <property type="entry name" value="ATP-grasp fold, A domain"/>
    <property type="match status" value="1"/>
</dbReference>
<dbReference type="AlphaFoldDB" id="A0A2M7CIH9"/>
<dbReference type="InterPro" id="IPR013815">
    <property type="entry name" value="ATP_grasp_subdomain_1"/>
</dbReference>
<keyword evidence="6 13" id="KW-0067">ATP-binding</keyword>
<evidence type="ECO:0000256" key="7">
    <source>
        <dbReference type="ARBA" id="ARBA00022960"/>
    </source>
</evidence>
<dbReference type="InterPro" id="IPR011127">
    <property type="entry name" value="Dala_Dala_lig_N"/>
</dbReference>
<sequence>MKEKKIAILLGGASSERKISLLSGEAVFNAVKKLSGFIPIKYDSKTDLKKLVSDKSKIDLVFIALHGKGGEDGTIQSYLEKLNLPYTGSDSRASSQAFDKVKAKQIFRQNGLDVLPHFVLTFHSQLPKNIQYPMVVKPRKGGSSIGVAIAKNLPQLRQKTKIAFKHCPKIMLEQYQKGREFTVPVLGKGQTARALPAVEIVPTKGDFFNYQNKYDGTTREITPAHLNSKQTKLAQNTALLAHHALGCSGLTRTDMILFDGKYYILELNIVPGLTDQSLAPKSAKAAGIKFKDLIKQIINEIYSL</sequence>
<dbReference type="NCBIfam" id="NF002378">
    <property type="entry name" value="PRK01372.1"/>
    <property type="match status" value="1"/>
</dbReference>
<dbReference type="Gene3D" id="3.30.470.20">
    <property type="entry name" value="ATP-grasp fold, B domain"/>
    <property type="match status" value="1"/>
</dbReference>
<dbReference type="InterPro" id="IPR011095">
    <property type="entry name" value="Dala_Dala_lig_C"/>
</dbReference>
<name>A0A2M7CIH9_9BACT</name>
<dbReference type="InterPro" id="IPR000291">
    <property type="entry name" value="D-Ala_lig_Van_CS"/>
</dbReference>
<feature type="active site" evidence="11">
    <location>
        <position position="16"/>
    </location>
</feature>
<comment type="subcellular location">
    <subcellularLocation>
        <location evidence="1 10">Cytoplasm</location>
    </subcellularLocation>
</comment>
<evidence type="ECO:0000256" key="6">
    <source>
        <dbReference type="ARBA" id="ARBA00022840"/>
    </source>
</evidence>
<evidence type="ECO:0000256" key="2">
    <source>
        <dbReference type="ARBA" id="ARBA00010871"/>
    </source>
</evidence>
<dbReference type="InterPro" id="IPR016185">
    <property type="entry name" value="PreATP-grasp_dom_sf"/>
</dbReference>
<evidence type="ECO:0000256" key="3">
    <source>
        <dbReference type="ARBA" id="ARBA00022490"/>
    </source>
</evidence>
<comment type="caution">
    <text evidence="15">The sequence shown here is derived from an EMBL/GenBank/DDBJ whole genome shotgun (WGS) entry which is preliminary data.</text>
</comment>
<evidence type="ECO:0000256" key="10">
    <source>
        <dbReference type="HAMAP-Rule" id="MF_00047"/>
    </source>
</evidence>
<feature type="binding site" evidence="12">
    <location>
        <position position="266"/>
    </location>
    <ligand>
        <name>Mg(2+)</name>
        <dbReference type="ChEBI" id="CHEBI:18420"/>
        <label>1</label>
    </ligand>
</feature>
<dbReference type="InterPro" id="IPR005905">
    <property type="entry name" value="D_ala_D_ala"/>
</dbReference>
<evidence type="ECO:0000313" key="15">
    <source>
        <dbReference type="EMBL" id="PIV25419.1"/>
    </source>
</evidence>
<dbReference type="Pfam" id="PF07478">
    <property type="entry name" value="Dala_Dala_lig_C"/>
    <property type="match status" value="1"/>
</dbReference>
<dbReference type="Gene3D" id="3.40.50.20">
    <property type="match status" value="1"/>
</dbReference>
<dbReference type="GO" id="GO:0005524">
    <property type="term" value="F:ATP binding"/>
    <property type="evidence" value="ECO:0007669"/>
    <property type="project" value="UniProtKB-UniRule"/>
</dbReference>
<evidence type="ECO:0000256" key="8">
    <source>
        <dbReference type="ARBA" id="ARBA00022984"/>
    </source>
</evidence>
<keyword evidence="7 10" id="KW-0133">Cell shape</keyword>
<feature type="binding site" evidence="12">
    <location>
        <position position="254"/>
    </location>
    <ligand>
        <name>Mg(2+)</name>
        <dbReference type="ChEBI" id="CHEBI:18420"/>
        <label>1</label>
    </ligand>
</feature>
<dbReference type="PANTHER" id="PTHR23132">
    <property type="entry name" value="D-ALANINE--D-ALANINE LIGASE"/>
    <property type="match status" value="1"/>
</dbReference>
<dbReference type="GO" id="GO:0009252">
    <property type="term" value="P:peptidoglycan biosynthetic process"/>
    <property type="evidence" value="ECO:0007669"/>
    <property type="project" value="UniProtKB-UniRule"/>
</dbReference>
<keyword evidence="4 10" id="KW-0436">Ligase</keyword>
<dbReference type="EMBL" id="PEUM01000047">
    <property type="protein sequence ID" value="PIV25419.1"/>
    <property type="molecule type" value="Genomic_DNA"/>
</dbReference>
<keyword evidence="12" id="KW-0460">Magnesium</keyword>
<keyword evidence="9 10" id="KW-0961">Cell wall biogenesis/degradation</keyword>
<dbReference type="SUPFAM" id="SSF52440">
    <property type="entry name" value="PreATP-grasp domain"/>
    <property type="match status" value="1"/>
</dbReference>
<comment type="function">
    <text evidence="10">Cell wall formation.</text>
</comment>
<dbReference type="PROSITE" id="PS00843">
    <property type="entry name" value="DALA_DALA_LIGASE_1"/>
    <property type="match status" value="1"/>
</dbReference>
<dbReference type="UniPathway" id="UPA00219"/>
<feature type="binding site" evidence="12">
    <location>
        <position position="268"/>
    </location>
    <ligand>
        <name>Mg(2+)</name>
        <dbReference type="ChEBI" id="CHEBI:18420"/>
        <label>2</label>
    </ligand>
</feature>
<evidence type="ECO:0000256" key="1">
    <source>
        <dbReference type="ARBA" id="ARBA00004496"/>
    </source>
</evidence>
<dbReference type="PIRSF" id="PIRSF039102">
    <property type="entry name" value="Ddl/VanB"/>
    <property type="match status" value="1"/>
</dbReference>
<comment type="pathway">
    <text evidence="10">Cell wall biogenesis; peptidoglycan biosynthesis.</text>
</comment>
<evidence type="ECO:0000256" key="4">
    <source>
        <dbReference type="ARBA" id="ARBA00022598"/>
    </source>
</evidence>
<evidence type="ECO:0000256" key="11">
    <source>
        <dbReference type="PIRSR" id="PIRSR039102-1"/>
    </source>
</evidence>
<evidence type="ECO:0000256" key="13">
    <source>
        <dbReference type="PROSITE-ProRule" id="PRU00409"/>
    </source>
</evidence>
<evidence type="ECO:0000256" key="12">
    <source>
        <dbReference type="PIRSR" id="PIRSR039102-3"/>
    </source>
</evidence>
<dbReference type="Proteomes" id="UP000229966">
    <property type="component" value="Unassembled WGS sequence"/>
</dbReference>
<dbReference type="Pfam" id="PF01820">
    <property type="entry name" value="Dala_Dala_lig_N"/>
    <property type="match status" value="1"/>
</dbReference>
<dbReference type="PANTHER" id="PTHR23132:SF23">
    <property type="entry name" value="D-ALANINE--D-ALANINE LIGASE B"/>
    <property type="match status" value="1"/>
</dbReference>
<dbReference type="GO" id="GO:0005737">
    <property type="term" value="C:cytoplasm"/>
    <property type="evidence" value="ECO:0007669"/>
    <property type="project" value="UniProtKB-SubCell"/>
</dbReference>
<protein>
    <recommendedName>
        <fullName evidence="10">D-alanine--D-alanine ligase</fullName>
        <ecNumber evidence="10">6.3.2.4</ecNumber>
    </recommendedName>
    <alternativeName>
        <fullName evidence="10">D-Ala-D-Ala ligase</fullName>
    </alternativeName>
    <alternativeName>
        <fullName evidence="10">D-alanylalanine synthetase</fullName>
    </alternativeName>
</protein>
<evidence type="ECO:0000313" key="16">
    <source>
        <dbReference type="Proteomes" id="UP000229966"/>
    </source>
</evidence>
<feature type="active site" evidence="11">
    <location>
        <position position="277"/>
    </location>
</feature>
<organism evidence="15 16">
    <name type="scientific">Candidatus Berkelbacteria bacterium CG03_land_8_20_14_0_80_40_36</name>
    <dbReference type="NCBI Taxonomy" id="1974509"/>
    <lineage>
        <taxon>Bacteria</taxon>
        <taxon>Candidatus Berkelbacteria</taxon>
    </lineage>
</organism>
<dbReference type="SUPFAM" id="SSF56059">
    <property type="entry name" value="Glutathione synthetase ATP-binding domain-like"/>
    <property type="match status" value="1"/>
</dbReference>
<dbReference type="GO" id="GO:0008360">
    <property type="term" value="P:regulation of cell shape"/>
    <property type="evidence" value="ECO:0007669"/>
    <property type="project" value="UniProtKB-KW"/>
</dbReference>
<dbReference type="GO" id="GO:0008716">
    <property type="term" value="F:D-alanine-D-alanine ligase activity"/>
    <property type="evidence" value="ECO:0007669"/>
    <property type="project" value="UniProtKB-UniRule"/>
</dbReference>
<feature type="active site" evidence="11">
    <location>
        <position position="143"/>
    </location>
</feature>
<reference evidence="16" key="1">
    <citation type="submission" date="2017-09" db="EMBL/GenBank/DDBJ databases">
        <title>Depth-based differentiation of microbial function through sediment-hosted aquifers and enrichment of novel symbionts in the deep terrestrial subsurface.</title>
        <authorList>
            <person name="Probst A.J."/>
            <person name="Ladd B."/>
            <person name="Jarett J.K."/>
            <person name="Geller-Mcgrath D.E."/>
            <person name="Sieber C.M.K."/>
            <person name="Emerson J.B."/>
            <person name="Anantharaman K."/>
            <person name="Thomas B.C."/>
            <person name="Malmstrom R."/>
            <person name="Stieglmeier M."/>
            <person name="Klingl A."/>
            <person name="Woyke T."/>
            <person name="Ryan C.M."/>
            <person name="Banfield J.F."/>
        </authorList>
    </citation>
    <scope>NUCLEOTIDE SEQUENCE [LARGE SCALE GENOMIC DNA]</scope>
</reference>
<dbReference type="PROSITE" id="PS50975">
    <property type="entry name" value="ATP_GRASP"/>
    <property type="match status" value="1"/>
</dbReference>
<feature type="binding site" evidence="12">
    <location>
        <position position="266"/>
    </location>
    <ligand>
        <name>Mg(2+)</name>
        <dbReference type="ChEBI" id="CHEBI:18420"/>
        <label>2</label>
    </ligand>
</feature>
<keyword evidence="12" id="KW-0479">Metal-binding</keyword>
<dbReference type="EC" id="6.3.2.4" evidence="10"/>
<comment type="similarity">
    <text evidence="2 10">Belongs to the D-alanine--D-alanine ligase family.</text>
</comment>